<name>A0A178LDU9_MYCIR</name>
<evidence type="ECO:0000256" key="1">
    <source>
        <dbReference type="SAM" id="MobiDB-lite"/>
    </source>
</evidence>
<reference evidence="2 3" key="1">
    <citation type="submission" date="2016-04" db="EMBL/GenBank/DDBJ databases">
        <title>Draft Genome Sequences of Staphylococcus capitis Strain H36, S. capitis Strain H65, S. cohnii Strain H62, S. hominis Strain H69, Mycobacterium iranicum Strain H39, Plantibacter sp. Strain H53, Pseudomonas oryzihabitans Strain H72, and Microbacterium sp. Strain H83, isolated from residential settings.</title>
        <authorList>
            <person name="Lymperopoulou D."/>
            <person name="Adams R.I."/>
            <person name="Lindow S."/>
            <person name="Coil D.A."/>
            <person name="Jospin G."/>
            <person name="Eisen J.A."/>
        </authorList>
    </citation>
    <scope>NUCLEOTIDE SEQUENCE [LARGE SCALE GENOMIC DNA]</scope>
    <source>
        <strain evidence="2 3">H39</strain>
    </source>
</reference>
<feature type="region of interest" description="Disordered" evidence="1">
    <location>
        <begin position="50"/>
        <end position="71"/>
    </location>
</feature>
<evidence type="ECO:0000313" key="2">
    <source>
        <dbReference type="EMBL" id="OAN28599.1"/>
    </source>
</evidence>
<comment type="caution">
    <text evidence="2">The sequence shown here is derived from an EMBL/GenBank/DDBJ whole genome shotgun (WGS) entry which is preliminary data.</text>
</comment>
<proteinExistence type="predicted"/>
<dbReference type="AlphaFoldDB" id="A0A178LDU9"/>
<sequence>MVRQVGVVGVRPYQALRRGGDERSGVIVYTAESGSSWNTVLRLLANWQEARSHPSPAEPSTGEPTDARSGI</sequence>
<dbReference type="Proteomes" id="UP000078396">
    <property type="component" value="Unassembled WGS sequence"/>
</dbReference>
<gene>
    <name evidence="2" type="ORF">A4X20_10400</name>
</gene>
<dbReference type="RefSeq" id="WP_064285012.1">
    <property type="nucleotide sequence ID" value="NZ_LWCS01000076.1"/>
</dbReference>
<evidence type="ECO:0000313" key="3">
    <source>
        <dbReference type="Proteomes" id="UP000078396"/>
    </source>
</evidence>
<organism evidence="2 3">
    <name type="scientific">Mycolicibacterium iranicum</name>
    <name type="common">Mycobacterium iranicum</name>
    <dbReference type="NCBI Taxonomy" id="912594"/>
    <lineage>
        <taxon>Bacteria</taxon>
        <taxon>Bacillati</taxon>
        <taxon>Actinomycetota</taxon>
        <taxon>Actinomycetes</taxon>
        <taxon>Mycobacteriales</taxon>
        <taxon>Mycobacteriaceae</taxon>
        <taxon>Mycolicibacterium</taxon>
    </lineage>
</organism>
<protein>
    <submittedName>
        <fullName evidence="2">Uncharacterized protein</fullName>
    </submittedName>
</protein>
<accession>A0A178LDU9</accession>
<dbReference type="EMBL" id="LWCS01000076">
    <property type="protein sequence ID" value="OAN28599.1"/>
    <property type="molecule type" value="Genomic_DNA"/>
</dbReference>